<evidence type="ECO:0000256" key="14">
    <source>
        <dbReference type="ARBA" id="ARBA00038036"/>
    </source>
</evidence>
<gene>
    <name evidence="16" type="primary">coaX</name>
    <name evidence="17" type="ORF">IAC51_02090</name>
</gene>
<dbReference type="InterPro" id="IPR043129">
    <property type="entry name" value="ATPase_NBD"/>
</dbReference>
<evidence type="ECO:0000256" key="9">
    <source>
        <dbReference type="ARBA" id="ARBA00022741"/>
    </source>
</evidence>
<evidence type="ECO:0000313" key="17">
    <source>
        <dbReference type="EMBL" id="MBO8439419.1"/>
    </source>
</evidence>
<dbReference type="Pfam" id="PF03309">
    <property type="entry name" value="Pan_kinase"/>
    <property type="match status" value="1"/>
</dbReference>
<dbReference type="PANTHER" id="PTHR34265:SF1">
    <property type="entry name" value="TYPE III PANTOTHENATE KINASE"/>
    <property type="match status" value="1"/>
</dbReference>
<comment type="subcellular location">
    <subcellularLocation>
        <location evidence="3 16">Cytoplasm</location>
    </subcellularLocation>
</comment>
<keyword evidence="12 16" id="KW-0630">Potassium</keyword>
<evidence type="ECO:0000256" key="15">
    <source>
        <dbReference type="ARBA" id="ARBA00040883"/>
    </source>
</evidence>
<comment type="similarity">
    <text evidence="14 16">Belongs to the type III pantothenate kinase family.</text>
</comment>
<comment type="catalytic activity">
    <reaction evidence="1 16">
        <text>(R)-pantothenate + ATP = (R)-4'-phosphopantothenate + ADP + H(+)</text>
        <dbReference type="Rhea" id="RHEA:16373"/>
        <dbReference type="ChEBI" id="CHEBI:10986"/>
        <dbReference type="ChEBI" id="CHEBI:15378"/>
        <dbReference type="ChEBI" id="CHEBI:29032"/>
        <dbReference type="ChEBI" id="CHEBI:30616"/>
        <dbReference type="ChEBI" id="CHEBI:456216"/>
        <dbReference type="EC" id="2.7.1.33"/>
    </reaction>
</comment>
<dbReference type="HAMAP" id="MF_01274">
    <property type="entry name" value="Pantothen_kinase_3"/>
    <property type="match status" value="1"/>
</dbReference>
<dbReference type="EMBL" id="JADIMV010000040">
    <property type="protein sequence ID" value="MBO8439419.1"/>
    <property type="molecule type" value="Genomic_DNA"/>
</dbReference>
<evidence type="ECO:0000256" key="5">
    <source>
        <dbReference type="ARBA" id="ARBA00011738"/>
    </source>
</evidence>
<keyword evidence="13 16" id="KW-0173">Coenzyme A biosynthesis</keyword>
<evidence type="ECO:0000256" key="6">
    <source>
        <dbReference type="ARBA" id="ARBA00012102"/>
    </source>
</evidence>
<feature type="binding site" evidence="16">
    <location>
        <position position="172"/>
    </location>
    <ligand>
        <name>substrate</name>
    </ligand>
</feature>
<evidence type="ECO:0000313" key="18">
    <source>
        <dbReference type="Proteomes" id="UP000712007"/>
    </source>
</evidence>
<evidence type="ECO:0000256" key="3">
    <source>
        <dbReference type="ARBA" id="ARBA00004496"/>
    </source>
</evidence>
<comment type="cofactor">
    <cofactor evidence="2">
        <name>K(+)</name>
        <dbReference type="ChEBI" id="CHEBI:29103"/>
    </cofactor>
</comment>
<dbReference type="GO" id="GO:0004594">
    <property type="term" value="F:pantothenate kinase activity"/>
    <property type="evidence" value="ECO:0007669"/>
    <property type="project" value="UniProtKB-UniRule"/>
</dbReference>
<keyword evidence="10 16" id="KW-0418">Kinase</keyword>
<comment type="caution">
    <text evidence="17">The sequence shown here is derived from an EMBL/GenBank/DDBJ whole genome shotgun (WGS) entry which is preliminary data.</text>
</comment>
<accession>A0A940DKZ2</accession>
<comment type="cofactor">
    <cofactor evidence="16">
        <name>NH4(+)</name>
        <dbReference type="ChEBI" id="CHEBI:28938"/>
    </cofactor>
    <cofactor evidence="16">
        <name>K(+)</name>
        <dbReference type="ChEBI" id="CHEBI:29103"/>
    </cofactor>
    <text evidence="16">A monovalent cation. Ammonium or potassium.</text>
</comment>
<feature type="active site" description="Proton acceptor" evidence="16">
    <location>
        <position position="95"/>
    </location>
</feature>
<dbReference type="GO" id="GO:0005737">
    <property type="term" value="C:cytoplasm"/>
    <property type="evidence" value="ECO:0007669"/>
    <property type="project" value="UniProtKB-SubCell"/>
</dbReference>
<keyword evidence="8 16" id="KW-0808">Transferase</keyword>
<dbReference type="EC" id="2.7.1.33" evidence="6 16"/>
<comment type="function">
    <text evidence="16">Catalyzes the phosphorylation of pantothenate (Pan), the first step in CoA biosynthesis.</text>
</comment>
<organism evidence="17 18">
    <name type="scientific">Candidatus Aphodosoma intestinipullorum</name>
    <dbReference type="NCBI Taxonomy" id="2840674"/>
    <lineage>
        <taxon>Bacteria</taxon>
        <taxon>Pseudomonadati</taxon>
        <taxon>Bacteroidota</taxon>
        <taxon>Bacteroidia</taxon>
        <taxon>Bacteroidales</taxon>
        <taxon>Candidatus Aphodosoma</taxon>
    </lineage>
</organism>
<reference evidence="17" key="1">
    <citation type="submission" date="2020-10" db="EMBL/GenBank/DDBJ databases">
        <authorList>
            <person name="Gilroy R."/>
        </authorList>
    </citation>
    <scope>NUCLEOTIDE SEQUENCE</scope>
    <source>
        <strain evidence="17">3924</strain>
    </source>
</reference>
<dbReference type="CDD" id="cd24015">
    <property type="entry name" value="ASKHA_NBD_PanK-III"/>
    <property type="match status" value="1"/>
</dbReference>
<evidence type="ECO:0000256" key="10">
    <source>
        <dbReference type="ARBA" id="ARBA00022777"/>
    </source>
</evidence>
<sequence length="246" mass="26780">MELTIDIGNSYTKFCIFDNDAITFNLITKDVTEELLAGITGRHTISHAIISSVTDNKKHIGAFLEHRGIPVLTVTHTTAIPIRNCYGTPETLGMDRLSAAVGAYRLRPGEASLIIDIGTCITYDVIDETGSFLGGNIAPGYKMRLDAMHAFTDKLPDVPPCDIPDYRIGRSTTEAMKAGAYNGIVYEAEGMVAYLRGRYGRLNVFLTGGGAAYFAQNIGCGKIAEPNLIHIGLNEILRYNLKLTTE</sequence>
<comment type="subunit">
    <text evidence="5 16">Homodimer.</text>
</comment>
<dbReference type="NCBIfam" id="TIGR00671">
    <property type="entry name" value="baf"/>
    <property type="match status" value="1"/>
</dbReference>
<feature type="binding site" evidence="16">
    <location>
        <position position="119"/>
    </location>
    <ligand>
        <name>ATP</name>
        <dbReference type="ChEBI" id="CHEBI:30616"/>
    </ligand>
</feature>
<name>A0A940DKZ2_9BACT</name>
<dbReference type="GO" id="GO:0015937">
    <property type="term" value="P:coenzyme A biosynthetic process"/>
    <property type="evidence" value="ECO:0007669"/>
    <property type="project" value="UniProtKB-UniRule"/>
</dbReference>
<dbReference type="Gene3D" id="3.30.420.40">
    <property type="match status" value="2"/>
</dbReference>
<evidence type="ECO:0000256" key="2">
    <source>
        <dbReference type="ARBA" id="ARBA00001958"/>
    </source>
</evidence>
<dbReference type="PANTHER" id="PTHR34265">
    <property type="entry name" value="TYPE III PANTOTHENATE KINASE"/>
    <property type="match status" value="1"/>
</dbReference>
<dbReference type="InterPro" id="IPR004619">
    <property type="entry name" value="Type_III_PanK"/>
</dbReference>
<keyword evidence="7 16" id="KW-0963">Cytoplasm</keyword>
<keyword evidence="9 16" id="KW-0547">Nucleotide-binding</keyword>
<dbReference type="AlphaFoldDB" id="A0A940DKZ2"/>
<feature type="binding site" evidence="16">
    <location>
        <position position="116"/>
    </location>
    <ligand>
        <name>K(+)</name>
        <dbReference type="ChEBI" id="CHEBI:29103"/>
    </ligand>
</feature>
<evidence type="ECO:0000256" key="7">
    <source>
        <dbReference type="ARBA" id="ARBA00022490"/>
    </source>
</evidence>
<dbReference type="GO" id="GO:0046872">
    <property type="term" value="F:metal ion binding"/>
    <property type="evidence" value="ECO:0007669"/>
    <property type="project" value="UniProtKB-KW"/>
</dbReference>
<keyword evidence="16" id="KW-0479">Metal-binding</keyword>
<evidence type="ECO:0000256" key="8">
    <source>
        <dbReference type="ARBA" id="ARBA00022679"/>
    </source>
</evidence>
<evidence type="ECO:0000256" key="1">
    <source>
        <dbReference type="ARBA" id="ARBA00001206"/>
    </source>
</evidence>
<reference evidence="17" key="2">
    <citation type="journal article" date="2021" name="PeerJ">
        <title>Extensive microbial diversity within the chicken gut microbiome revealed by metagenomics and culture.</title>
        <authorList>
            <person name="Gilroy R."/>
            <person name="Ravi A."/>
            <person name="Getino M."/>
            <person name="Pursley I."/>
            <person name="Horton D.L."/>
            <person name="Alikhan N.F."/>
            <person name="Baker D."/>
            <person name="Gharbi K."/>
            <person name="Hall N."/>
            <person name="Watson M."/>
            <person name="Adriaenssens E.M."/>
            <person name="Foster-Nyarko E."/>
            <person name="Jarju S."/>
            <person name="Secka A."/>
            <person name="Antonio M."/>
            <person name="Oren A."/>
            <person name="Chaudhuri R.R."/>
            <person name="La Ragione R."/>
            <person name="Hildebrand F."/>
            <person name="Pallen M.J."/>
        </authorList>
    </citation>
    <scope>NUCLEOTIDE SEQUENCE</scope>
    <source>
        <strain evidence="17">3924</strain>
    </source>
</reference>
<evidence type="ECO:0000256" key="16">
    <source>
        <dbReference type="HAMAP-Rule" id="MF_01274"/>
    </source>
</evidence>
<proteinExistence type="inferred from homology"/>
<evidence type="ECO:0000256" key="13">
    <source>
        <dbReference type="ARBA" id="ARBA00022993"/>
    </source>
</evidence>
<comment type="pathway">
    <text evidence="4 16">Cofactor biosynthesis; coenzyme A biosynthesis; CoA from (R)-pantothenate: step 1/5.</text>
</comment>
<keyword evidence="11 16" id="KW-0067">ATP-binding</keyword>
<evidence type="ECO:0000256" key="4">
    <source>
        <dbReference type="ARBA" id="ARBA00005225"/>
    </source>
</evidence>
<feature type="binding site" evidence="16">
    <location>
        <begin position="6"/>
        <end position="13"/>
    </location>
    <ligand>
        <name>ATP</name>
        <dbReference type="ChEBI" id="CHEBI:30616"/>
    </ligand>
</feature>
<protein>
    <recommendedName>
        <fullName evidence="15 16">Type III pantothenate kinase</fullName>
        <ecNumber evidence="6 16">2.7.1.33</ecNumber>
    </recommendedName>
    <alternativeName>
        <fullName evidence="16">PanK-III</fullName>
    </alternativeName>
    <alternativeName>
        <fullName evidence="16">Pantothenic acid kinase</fullName>
    </alternativeName>
</protein>
<dbReference type="SUPFAM" id="SSF53067">
    <property type="entry name" value="Actin-like ATPase domain"/>
    <property type="match status" value="2"/>
</dbReference>
<dbReference type="Proteomes" id="UP000712007">
    <property type="component" value="Unassembled WGS sequence"/>
</dbReference>
<evidence type="ECO:0000256" key="11">
    <source>
        <dbReference type="ARBA" id="ARBA00022840"/>
    </source>
</evidence>
<feature type="binding site" evidence="16">
    <location>
        <begin position="93"/>
        <end position="96"/>
    </location>
    <ligand>
        <name>substrate</name>
    </ligand>
</feature>
<feature type="binding site" evidence="16">
    <location>
        <position position="86"/>
    </location>
    <ligand>
        <name>substrate</name>
    </ligand>
</feature>
<dbReference type="GO" id="GO:0005524">
    <property type="term" value="F:ATP binding"/>
    <property type="evidence" value="ECO:0007669"/>
    <property type="project" value="UniProtKB-UniRule"/>
</dbReference>
<evidence type="ECO:0000256" key="12">
    <source>
        <dbReference type="ARBA" id="ARBA00022958"/>
    </source>
</evidence>